<evidence type="ECO:0000256" key="6">
    <source>
        <dbReference type="ARBA" id="ARBA00022807"/>
    </source>
</evidence>
<dbReference type="Pfam" id="PF20255">
    <property type="entry name" value="DUF6606"/>
    <property type="match status" value="1"/>
</dbReference>
<dbReference type="PANTHER" id="PTHR13367">
    <property type="entry name" value="UBIQUITIN THIOESTERASE"/>
    <property type="match status" value="1"/>
</dbReference>
<dbReference type="InterPro" id="IPR046541">
    <property type="entry name" value="DUF6606"/>
</dbReference>
<evidence type="ECO:0000313" key="12">
    <source>
        <dbReference type="EMBL" id="CAE6417413.1"/>
    </source>
</evidence>
<dbReference type="PANTHER" id="PTHR13367:SF33">
    <property type="entry name" value="P-LOOP CONTAINING NUCLEOSIDE TRIPHOSPHATE HYDROLASE PROTEIN"/>
    <property type="match status" value="1"/>
</dbReference>
<feature type="coiled-coil region" evidence="7">
    <location>
        <begin position="569"/>
        <end position="599"/>
    </location>
</feature>
<evidence type="ECO:0000313" key="13">
    <source>
        <dbReference type="Proteomes" id="UP000663861"/>
    </source>
</evidence>
<dbReference type="InterPro" id="IPR022105">
    <property type="entry name" value="DUF3645"/>
</dbReference>
<dbReference type="GO" id="GO:0006508">
    <property type="term" value="P:proteolysis"/>
    <property type="evidence" value="ECO:0007669"/>
    <property type="project" value="UniProtKB-KW"/>
</dbReference>
<evidence type="ECO:0000256" key="1">
    <source>
        <dbReference type="ARBA" id="ARBA00000707"/>
    </source>
</evidence>
<feature type="region of interest" description="Disordered" evidence="8">
    <location>
        <begin position="2830"/>
        <end position="2869"/>
    </location>
</feature>
<evidence type="ECO:0000256" key="4">
    <source>
        <dbReference type="ARBA" id="ARBA00022786"/>
    </source>
</evidence>
<sequence length="3117" mass="355934">MAAPTGFPVLEHLVYSVFLPPKLPQEEQDETSQSSVDLSIIHSVIQAGDEYMKRSGASSQWNRVRLGLQQLSQQVEDSLDKTQLYQAIKGMRVEDFIPLYIRAQNTGLIIQRQIDHMSFEVFEVQAQANDVMSVPGKIVRHFPGPVVQVPISVARDEGFIKEVSSILAQTNRDIFENAHPKTRKAGMNVRESRDSIHPNYFIQYFFGFLRGFGTTFDPPRITKRLGDEVLWKDAKNPWRRSPIWLIIRVTLQTSLDSKITYKHFMVYHHAHILSQCFIEASFSSDLLYAMKVKVARRIYKVKDTAQQFLVDAVKAAMHGTQKILQERWDAIQNQARAPNREFSGSESESAINQTLPNSYQYLQEVFEGRSGDGNPLAFDEPCSPRLESVIEFSQYAKNALTEAYKKDPHLALFDFETVVINSLPQWITNSKRQNPSTACVILYSCFRQYITAARSYYATDVAGQSIMILTLMRIWMAIDELATTACPLLSRFSPELPDNILDSILLRTTLHLEQARIIQQYIRGRHDGTSARNPSIFSDKIVPQSFAVQYFENSPHHHQLMEDIEKYALEKKSEKIQELERLNARHKQLSEEIEGMTHDFYEKSRGKQQHSELCGRCLKEKEKKGLGIEAYEWPLPRHKPASKAVVFELDRPKSFVIWRDITYEILVDLGALSPRPGCDRHATLEEYGSLAQWLVTPDSSEITPRIIVASVTKSFKRSHYKYTRSIPTTESQVCLNNPLLFKFYDKDGDTWASEPFSSASFAKFGTFELPAGSPYYYLNHTLQKTTHTSNEVLAMQSDCPKELNLHEHIAFGTLRSGALLQWMNIIRGLEEDLLTFSSDEVRLLHTQAAWQIGPLLNDGSREWHKELSSSEFGCLLISLCKRVLNRVKANWLHANSVLTIVMLVSRLLAALPPGDVVQEACNFLRDSREVAQRWLNDLETKLKAACREDVISFQYRVCEMAAICRATYDVEPHVMQKLLSRPDDYATLVECAIRLHDNQPPDIQKVPKSLQDLLSRDRRLAHKIEPYIMTAVRGGIDIFSNPISKIWPGYRQGSTGWQILQAPQSRWVTTTASSTSDERVQDIHLNILTGHLLVAGRPVGRLPRYYVEHPTYTRLFGQKILDVIPAKYPGMRFSTRDLVHGYEVSFIVKKKELFVQARKDDRVYQLIPHEKLSRDFPVFFSENYHHWADVYNKTVEFRPLSNPWSAEECEWCLRLDDEFEVNTLKNPKKDTLVIDIHSTLFKSLSFSLGPLESNQYLHVTRSVEGLVEAELPRMKLSFFINEDNQLESRNFRGQVLDENQSAGTLFGLKNQLLLRAKKTFDQSLPRSRSLLIPDGVVNYDTDGHHVSVSIQSDSLRNVDIYHYKIDDDLNYLVTDAGLTSRLFKIHLHALTSHCLPDPLTGHTGTEEALYELSQASTSSFEQINPKQAELLKVIGLLTPKRHYYPLHLQSMQTTYWRSLPSLSQHFAFSFAAGAVLRRADTLQLFHPVDFPLKQYLAELDTNSDILLKRATRRTAAYYNTDLSKYASHILDPAALSDSILPGRDSLVGDWEKEGQVASWASAMTHRTWGKSIFMPCDLVSMAEAWGTLKDQGKNTTLSYDPTWFNLSLDSSWISFYNLLRQCGTSRNSYSLSACLASIAFGKTSSKEPELIPVFLAFAMNPEFRAQGMDPPAQRLFRFEDKYEPTVERVDKIAEKYAYPVGSSPAGELVRDKDEPDLAFRRRKEKDYNHHLSECKLQIVNSLMSQWPHMRRQPSIRLQLTSSYCSKWFDLESCLKAANEYFSSCVWNIQMKRHLQNLEVVLASGPTSVGVTFAPIDSDKKQVHTNLTSKGFSNPWGEFDITSLMRSRPAPHPTEISLLPKFSLSKRTRPATDSSRLTNLLSEFQQNQNSLNRRYGNDLDESRIKFDEQSSVSLSQQFSPSTLARLDLARDHCVEYLSTSYEQLKSALSPRTDIEESIFLAGVWPRITPRTLLHQLSLKNRTLLSPDSRWMDELIGYAQAFTGYQKSQRLIALAESDNTEEFYKELDLSSSEEDPGINNPDWLLVQIDGNFGARAVQRRVAHEMMSPSSGSNTILQLNMGEGKSSVIVPIIASALANSSRLVRVVVLKPLWRQMFELLVHRLSGLSNRRIYYLPFGRHINIDGSSAHKLQNLYEECMREGGILLVQPEHILSFKLMGIDRLISSTSPSEAKAANSLWDMQQWLMTHSRDILDESDEILHVRYQLVYTVGEQQLLDDHPDRWTTAQHVFQLAAEHIKDLQAEYPDSFSYKHMDCGQFPTIRILPDSRTEHEKKLISTIATAVLDGEVPNLSLNRLSFPVKKALLEFFTENDLPYEKYEFIRGSCDPTIWKSLLLVRGLLASGILIFVLKRKYYRVDYGLHRSRSLLAVPYRAKDMPSLRAEFGHPDVAVALTCLSYYYHGLTEEDLDLCFKLLFKLDNPPLEYGQWVEQNEAIPNDLKELNGVNIKDEEQFIGRIYPNFSRNSATIDFFLSYVVFPKAAKSFSQKLLVSGWDLVQKKQHITTGFSGTNDNRYLLPTSITQADPVKQLSTNALVLSYLLRSENNCYICMRDEKNRSLTTKKFLKLLVVQKPAIGVLLDVGAQMLEMKNEELVRCWLDLRPDVEAAVYFNDMDELVVLPQNGTPVHLNSSPFAQHLDKCIVYLDDGHTRGTDLRLPRNTRALVTLGPKVTKDRLLQGCMRMRKLGHGQLVVFAAPPEIDTQIRSASPKPISSSAAVDALDVLRWSMLETCKDLQHHVHHWAQQGIEFDRRREAEEGYGKTRDVAVIKRGWITPESRPLEEMYGVLSPMALCHKASSTRRAFEVPEIRRGLDNLGIGRLEDPSMDEEQEREVQHEVEREQQHQRPPKREPAKHSIHPGVEHFITTGTLPDPGQAGIVRLFHAFKSSNPEIYNGWSPLLFASSDFLQTVAQSRTDQLNEYMRPVNWIITGHADIRVVISPQEVNKLLPLIRNSSVVRLHIYAPRVSRSMLSFSNLQFYSIPPVPKSLTRTGSLSTAQLHLDLFAGQLYFSCYQDYASLCASLGLFVRLRDEDPNVEIGTDGFISPEHRVQLVDRRPEYFDCRFTATPVPALKEFIGLRRKGMKYDLTHVGQIIHSRDLTPEDF</sequence>
<keyword evidence="6" id="KW-0788">Thiol protease</keyword>
<evidence type="ECO:0000256" key="2">
    <source>
        <dbReference type="ARBA" id="ARBA00012759"/>
    </source>
</evidence>
<dbReference type="Proteomes" id="UP000663861">
    <property type="component" value="Unassembled WGS sequence"/>
</dbReference>
<keyword evidence="4" id="KW-0833">Ubl conjugation pathway</keyword>
<evidence type="ECO:0000256" key="7">
    <source>
        <dbReference type="SAM" id="Coils"/>
    </source>
</evidence>
<evidence type="ECO:0000259" key="9">
    <source>
        <dbReference type="Pfam" id="PF12340"/>
    </source>
</evidence>
<feature type="compositionally biased region" description="Basic and acidic residues" evidence="8">
    <location>
        <begin position="2845"/>
        <end position="2867"/>
    </location>
</feature>
<dbReference type="GO" id="GO:0004843">
    <property type="term" value="F:cysteine-type deubiquitinase activity"/>
    <property type="evidence" value="ECO:0007669"/>
    <property type="project" value="UniProtKB-EC"/>
</dbReference>
<comment type="catalytic activity">
    <reaction evidence="1">
        <text>Thiol-dependent hydrolysis of ester, thioester, amide, peptide and isopeptide bonds formed by the C-terminal Gly of ubiquitin (a 76-residue protein attached to proteins as an intracellular targeting signal).</text>
        <dbReference type="EC" id="3.4.19.12"/>
    </reaction>
</comment>
<evidence type="ECO:0000256" key="3">
    <source>
        <dbReference type="ARBA" id="ARBA00022670"/>
    </source>
</evidence>
<accession>A0A8H2X539</accession>
<dbReference type="InterPro" id="IPR051346">
    <property type="entry name" value="OTU_Deubiquitinase"/>
</dbReference>
<evidence type="ECO:0000256" key="5">
    <source>
        <dbReference type="ARBA" id="ARBA00022801"/>
    </source>
</evidence>
<dbReference type="EMBL" id="CAJMWY010000135">
    <property type="protein sequence ID" value="CAE6417413.1"/>
    <property type="molecule type" value="Genomic_DNA"/>
</dbReference>
<proteinExistence type="predicted"/>
<evidence type="ECO:0000259" key="11">
    <source>
        <dbReference type="Pfam" id="PF20255"/>
    </source>
</evidence>
<keyword evidence="7" id="KW-0175">Coiled coil</keyword>
<protein>
    <recommendedName>
        <fullName evidence="2">ubiquitinyl hydrolase 1</fullName>
        <ecNumber evidence="2">3.4.19.12</ecNumber>
    </recommendedName>
</protein>
<feature type="domain" description="DUF6606" evidence="11">
    <location>
        <begin position="14"/>
        <end position="273"/>
    </location>
</feature>
<gene>
    <name evidence="12" type="ORF">RDB_LOCUS8814</name>
</gene>
<keyword evidence="5" id="KW-0378">Hydrolase</keyword>
<keyword evidence="3" id="KW-0645">Protease</keyword>
<feature type="domain" description="DUF3645" evidence="10">
    <location>
        <begin position="2378"/>
        <end position="2410"/>
    </location>
</feature>
<dbReference type="Pfam" id="PF12359">
    <property type="entry name" value="DUF3645"/>
    <property type="match status" value="1"/>
</dbReference>
<evidence type="ECO:0000259" key="10">
    <source>
        <dbReference type="Pfam" id="PF12359"/>
    </source>
</evidence>
<name>A0A8H2X539_9AGAM</name>
<dbReference type="InterPro" id="IPR022099">
    <property type="entry name" value="DUF3638"/>
</dbReference>
<dbReference type="EC" id="3.4.19.12" evidence="2"/>
<comment type="caution">
    <text evidence="12">The sequence shown here is derived from an EMBL/GenBank/DDBJ whole genome shotgun (WGS) entry which is preliminary data.</text>
</comment>
<feature type="domain" description="DUF3638" evidence="9">
    <location>
        <begin position="2037"/>
        <end position="2258"/>
    </location>
</feature>
<dbReference type="InterPro" id="IPR027417">
    <property type="entry name" value="P-loop_NTPase"/>
</dbReference>
<evidence type="ECO:0000256" key="8">
    <source>
        <dbReference type="SAM" id="MobiDB-lite"/>
    </source>
</evidence>
<organism evidence="12 13">
    <name type="scientific">Rhizoctonia solani</name>
    <dbReference type="NCBI Taxonomy" id="456999"/>
    <lineage>
        <taxon>Eukaryota</taxon>
        <taxon>Fungi</taxon>
        <taxon>Dikarya</taxon>
        <taxon>Basidiomycota</taxon>
        <taxon>Agaricomycotina</taxon>
        <taxon>Agaricomycetes</taxon>
        <taxon>Cantharellales</taxon>
        <taxon>Ceratobasidiaceae</taxon>
        <taxon>Rhizoctonia</taxon>
    </lineage>
</organism>
<dbReference type="SUPFAM" id="SSF52540">
    <property type="entry name" value="P-loop containing nucleoside triphosphate hydrolases"/>
    <property type="match status" value="1"/>
</dbReference>
<dbReference type="Pfam" id="PF12340">
    <property type="entry name" value="DUF3638"/>
    <property type="match status" value="1"/>
</dbReference>
<reference evidence="12" key="1">
    <citation type="submission" date="2021-01" db="EMBL/GenBank/DDBJ databases">
        <authorList>
            <person name="Kaushik A."/>
        </authorList>
    </citation>
    <scope>NUCLEOTIDE SEQUENCE</scope>
    <source>
        <strain evidence="12">AG4-RS23</strain>
    </source>
</reference>